<keyword evidence="1 6" id="KW-0328">Glycosyltransferase</keyword>
<dbReference type="Gene3D" id="1.50.10.10">
    <property type="match status" value="1"/>
</dbReference>
<dbReference type="SUPFAM" id="SSF74650">
    <property type="entry name" value="Galactose mutarotase-like"/>
    <property type="match status" value="1"/>
</dbReference>
<evidence type="ECO:0000259" key="3">
    <source>
        <dbReference type="Pfam" id="PF03633"/>
    </source>
</evidence>
<dbReference type="EC" id="2.4.1.321" evidence="6"/>
<dbReference type="Pfam" id="PF06165">
    <property type="entry name" value="GH94_b-supersand"/>
    <property type="match status" value="1"/>
</dbReference>
<reference evidence="6 7" key="1">
    <citation type="submission" date="2023-07" db="EMBL/GenBank/DDBJ databases">
        <title>Sorghum-associated microbial communities from plants grown in Nebraska, USA.</title>
        <authorList>
            <person name="Schachtman D."/>
        </authorList>
    </citation>
    <scope>NUCLEOTIDE SEQUENCE [LARGE SCALE GENOMIC DNA]</scope>
    <source>
        <strain evidence="6 7">BE316</strain>
    </source>
</reference>
<proteinExistence type="predicted"/>
<dbReference type="EMBL" id="JAVDXV010000006">
    <property type="protein sequence ID" value="MDR7333994.1"/>
    <property type="molecule type" value="Genomic_DNA"/>
</dbReference>
<name>A0ABU2A9W3_9BURK</name>
<comment type="caution">
    <text evidence="6">The sequence shown here is derived from an EMBL/GenBank/DDBJ whole genome shotgun (WGS) entry which is preliminary data.</text>
</comment>
<feature type="domain" description="Glycosyl hydrolase 94 supersandwich" evidence="4">
    <location>
        <begin position="73"/>
        <end position="289"/>
    </location>
</feature>
<dbReference type="Gene3D" id="2.60.420.10">
    <property type="entry name" value="Maltose phosphorylase, domain 3"/>
    <property type="match status" value="1"/>
</dbReference>
<dbReference type="Gene3D" id="2.70.98.40">
    <property type="entry name" value="Glycoside hydrolase, family 65, N-terminal domain"/>
    <property type="match status" value="1"/>
</dbReference>
<feature type="domain" description="Glycosyl hydrolase 94 catalytic" evidence="5">
    <location>
        <begin position="312"/>
        <end position="704"/>
    </location>
</feature>
<dbReference type="InterPro" id="IPR008928">
    <property type="entry name" value="6-hairpin_glycosidase_sf"/>
</dbReference>
<organism evidence="6 7">
    <name type="scientific">Roseateles asaccharophilus</name>
    <dbReference type="NCBI Taxonomy" id="582607"/>
    <lineage>
        <taxon>Bacteria</taxon>
        <taxon>Pseudomonadati</taxon>
        <taxon>Pseudomonadota</taxon>
        <taxon>Betaproteobacteria</taxon>
        <taxon>Burkholderiales</taxon>
        <taxon>Sphaerotilaceae</taxon>
        <taxon>Roseateles</taxon>
    </lineage>
</organism>
<dbReference type="Pfam" id="PF17167">
    <property type="entry name" value="Glyco_hydro_94"/>
    <property type="match status" value="1"/>
</dbReference>
<dbReference type="InterPro" id="IPR037814">
    <property type="entry name" value="GH94N_CBAP"/>
</dbReference>
<feature type="domain" description="Glycoside hydrolase family 65 C-terminal" evidence="3">
    <location>
        <begin position="705"/>
        <end position="755"/>
    </location>
</feature>
<evidence type="ECO:0000313" key="6">
    <source>
        <dbReference type="EMBL" id="MDR7333994.1"/>
    </source>
</evidence>
<dbReference type="PANTHER" id="PTHR37469">
    <property type="entry name" value="CELLOBIONIC ACID PHOSPHORYLASE-RELATED"/>
    <property type="match status" value="1"/>
</dbReference>
<dbReference type="InterPro" id="IPR033432">
    <property type="entry name" value="GH94_catalytic"/>
</dbReference>
<dbReference type="CDD" id="cd11748">
    <property type="entry name" value="GH94N_NdvB_like"/>
    <property type="match status" value="1"/>
</dbReference>
<evidence type="ECO:0000259" key="5">
    <source>
        <dbReference type="Pfam" id="PF17167"/>
    </source>
</evidence>
<accession>A0ABU2A9W3</accession>
<dbReference type="InterPro" id="IPR005194">
    <property type="entry name" value="Glyco_hydro_65_C"/>
</dbReference>
<dbReference type="Pfam" id="PF03633">
    <property type="entry name" value="Glyco_hydro_65C"/>
    <property type="match status" value="1"/>
</dbReference>
<protein>
    <submittedName>
        <fullName evidence="6">Cellobionic acid phosphorylase</fullName>
        <ecNumber evidence="6">2.4.1.321</ecNumber>
    </submittedName>
</protein>
<gene>
    <name evidence="6" type="ORF">J2X21_003146</name>
</gene>
<keyword evidence="7" id="KW-1185">Reference proteome</keyword>
<dbReference type="InterPro" id="IPR052047">
    <property type="entry name" value="GH94_Enzymes"/>
</dbReference>
<evidence type="ECO:0000313" key="7">
    <source>
        <dbReference type="Proteomes" id="UP001180825"/>
    </source>
</evidence>
<dbReference type="InterPro" id="IPR011013">
    <property type="entry name" value="Gal_mutarotase_sf_dom"/>
</dbReference>
<dbReference type="Proteomes" id="UP001180825">
    <property type="component" value="Unassembled WGS sequence"/>
</dbReference>
<dbReference type="GO" id="GO:0016757">
    <property type="term" value="F:glycosyltransferase activity"/>
    <property type="evidence" value="ECO:0007669"/>
    <property type="project" value="UniProtKB-KW"/>
</dbReference>
<dbReference type="InterPro" id="IPR010383">
    <property type="entry name" value="Glyco_hydrolase_94_b-supersand"/>
</dbReference>
<dbReference type="InterPro" id="IPR012341">
    <property type="entry name" value="6hp_glycosidase-like_sf"/>
</dbReference>
<dbReference type="SUPFAM" id="SSF48208">
    <property type="entry name" value="Six-hairpin glycosidases"/>
    <property type="match status" value="1"/>
</dbReference>
<evidence type="ECO:0000256" key="1">
    <source>
        <dbReference type="ARBA" id="ARBA00022676"/>
    </source>
</evidence>
<keyword evidence="2 6" id="KW-0808">Transferase</keyword>
<dbReference type="PANTHER" id="PTHR37469:SF2">
    <property type="entry name" value="CELLOBIONIC ACID PHOSPHORYLASE"/>
    <property type="match status" value="1"/>
</dbReference>
<dbReference type="RefSeq" id="WP_310330155.1">
    <property type="nucleotide sequence ID" value="NZ_JAVDXV010000006.1"/>
</dbReference>
<evidence type="ECO:0000259" key="4">
    <source>
        <dbReference type="Pfam" id="PF06165"/>
    </source>
</evidence>
<evidence type="ECO:0000256" key="2">
    <source>
        <dbReference type="ARBA" id="ARBA00022679"/>
    </source>
</evidence>
<dbReference type="InterPro" id="IPR037018">
    <property type="entry name" value="GH65_N"/>
</dbReference>
<sequence length="776" mass="86100">MIHHHDNGARCELTSPTAMPQAGGFLWNRRMMIQMTCRGYATAQFMQPEPAKYAHAPNLQAKTFMQPEQAYYAHHPGRFVYVKDEDTGELFSAPYEPVRAKVDRFSFTAGASELAWTVEHLGLRVEMRLGLPTDDVVELWELRVTDLSGRPRRVSVVPYFPIGYMSWMNQSAEWRADLGGIVASSITPYQKVADYFKNKDLKDKTYFLCERTPDAWEACQAAFEGEGGLHNPSALQVKTLAGGDARYETPAACVQYRVSLAANGSESWRFLFGPALDDAEIATVRETYLSAAGFARTRAAYADYIASGSGCLRITTPDPAFDRFVNHWLPRQVFYHGDVNRLSTDPQTRNYLQDNLGMAYIAPSVTRGALLHALSQQEANGAMPDGILLFEGAELKYINQVPHTDHCVWLPVCLQAYLDETGDFALLAVDVMGQTVAQRFDAAMDWLHQDRDARGLSFIAQGDWCDPMNMVGYKGRGVSGWLTVAAAYAMKLWAGISADAGRSDAATRWQAAAQELNDAANLQLWDGDWFARGITDDDVKFGISTDPAGRIFLNPQSWAMLSGAASDEQRVKMLAAIEEQLETPHGVAMFNPPYPRMRDDVGRVTQKHPGSAENGAVYNHAAAFYIHALYDAGESDRAWRALRAMVAGPNEADLLQRGQMPVFIPNYYRGAHKEYPRTAGRSSQLFNTGTAAWAYRSVIEGLCGLRGHAEGLLVKPQLPSSWDSLSAEREFRGARFKLQVRRTGVARVLLDGEPLAGGLVRNIEAGREYRLDVDLA</sequence>